<evidence type="ECO:0000313" key="2">
    <source>
        <dbReference type="EMBL" id="CCQ33079.1"/>
    </source>
</evidence>
<evidence type="ECO:0000256" key="1">
    <source>
        <dbReference type="SAM" id="Phobius"/>
    </source>
</evidence>
<protein>
    <submittedName>
        <fullName evidence="3">Uncharacterized protein</fullName>
    </submittedName>
</protein>
<gene>
    <name evidence="3" type="ORF">HLRTI_002999</name>
    <name evidence="2" type="ORF">HTIA_0940</name>
</gene>
<evidence type="ECO:0000313" key="3">
    <source>
        <dbReference type="EMBL" id="ERJ05054.1"/>
    </source>
</evidence>
<name>F7PGN4_9EURY</name>
<feature type="transmembrane region" description="Helical" evidence="1">
    <location>
        <begin position="12"/>
        <end position="32"/>
    </location>
</feature>
<sequence>MIELLAEILSNYAKVHAVEMGLLLGLFVAFAYRDHEGVAYALLFFGVFFAFFNAAHIGWEEINRYPLYFLSGVYVTTVLGMVGVPIFGRLRDRLVRDLPRRPVES</sequence>
<dbReference type="GeneID" id="23797728"/>
<dbReference type="RefSeq" id="WP_008524452.1">
    <property type="nucleotide sequence ID" value="NC_021921.1"/>
</dbReference>
<evidence type="ECO:0000313" key="5">
    <source>
        <dbReference type="Proteomes" id="UP000015381"/>
    </source>
</evidence>
<dbReference type="HOGENOM" id="CLU_2230329_0_0_2"/>
<reference evidence="2 5" key="3">
    <citation type="journal article" date="2014" name="Environ. Microbiol.">
        <title>Halorhabdus tiamatea: proteogenomics and glycosidase activity measurements identify the first cultivated euryarchaeon from a deep-sea anoxic brine lake as potential polysaccharide degrader.</title>
        <authorList>
            <person name="Werner J."/>
            <person name="Ferrer M."/>
            <person name="Michel G."/>
            <person name="Mann A.J."/>
            <person name="Huang S."/>
            <person name="Juarez S."/>
            <person name="Ciordia S."/>
            <person name="Albar J.P."/>
            <person name="Alcaide M."/>
            <person name="La Cono V."/>
            <person name="Yakimov M.M."/>
            <person name="Antunes A."/>
            <person name="Taborda M."/>
            <person name="Da Costa M.S."/>
            <person name="Amann R.I."/>
            <person name="Gloeckner F.O."/>
            <person name="Golyshina O.V."/>
            <person name="Golyshin P.N."/>
            <person name="Teeling H."/>
        </authorList>
    </citation>
    <scope>NUCLEOTIDE SEQUENCE [LARGE SCALE GENOMIC DNA]</scope>
    <source>
        <strain evidence="5">SARL4B</strain>
        <strain evidence="2">Type strain: SARL4B</strain>
    </source>
</reference>
<dbReference type="KEGG" id="hti:HTIA_0940"/>
<dbReference type="EMBL" id="AFNT02000046">
    <property type="protein sequence ID" value="ERJ05054.1"/>
    <property type="molecule type" value="Genomic_DNA"/>
</dbReference>
<dbReference type="AlphaFoldDB" id="F7PGN4"/>
<evidence type="ECO:0000313" key="4">
    <source>
        <dbReference type="Proteomes" id="UP000003861"/>
    </source>
</evidence>
<keyword evidence="1" id="KW-0812">Transmembrane</keyword>
<dbReference type="EMBL" id="HF571520">
    <property type="protein sequence ID" value="CCQ33079.1"/>
    <property type="molecule type" value="Genomic_DNA"/>
</dbReference>
<reference evidence="3 4" key="2">
    <citation type="journal article" date="2013" name="PLoS ONE">
        <title>INDIGO - INtegrated Data Warehouse of MIcrobial GenOmes with Examples from the Red Sea Extremophiles.</title>
        <authorList>
            <person name="Alam I."/>
            <person name="Antunes A."/>
            <person name="Kamau A.A."/>
            <person name="Ba Alawi W."/>
            <person name="Kalkatawi M."/>
            <person name="Stingl U."/>
            <person name="Bajic V.B."/>
        </authorList>
    </citation>
    <scope>NUCLEOTIDE SEQUENCE [LARGE SCALE GENOMIC DNA]</scope>
    <source>
        <strain evidence="3 4">SARL4B</strain>
    </source>
</reference>
<keyword evidence="1" id="KW-0472">Membrane</keyword>
<reference evidence="3 4" key="1">
    <citation type="journal article" date="2011" name="J. Bacteriol.">
        <title>Genome sequence of Halorhabdus tiamatea, the first archaeon isolated from a deep-sea anoxic brine lake.</title>
        <authorList>
            <person name="Antunes A."/>
            <person name="Alam I."/>
            <person name="Bajic V.B."/>
            <person name="Stingl U."/>
        </authorList>
    </citation>
    <scope>NUCLEOTIDE SEQUENCE [LARGE SCALE GENOMIC DNA]</scope>
    <source>
        <strain evidence="3 4">SARL4B</strain>
    </source>
</reference>
<dbReference type="Proteomes" id="UP000015381">
    <property type="component" value="Chromosome I"/>
</dbReference>
<feature type="transmembrane region" description="Helical" evidence="1">
    <location>
        <begin position="39"/>
        <end position="59"/>
    </location>
</feature>
<organism evidence="3 4">
    <name type="scientific">Halorhabdus tiamatea SARL4B</name>
    <dbReference type="NCBI Taxonomy" id="1033806"/>
    <lineage>
        <taxon>Archaea</taxon>
        <taxon>Methanobacteriati</taxon>
        <taxon>Methanobacteriota</taxon>
        <taxon>Stenosarchaea group</taxon>
        <taxon>Halobacteria</taxon>
        <taxon>Halobacteriales</taxon>
        <taxon>Haloarculaceae</taxon>
        <taxon>Halorhabdus</taxon>
    </lineage>
</organism>
<feature type="transmembrane region" description="Helical" evidence="1">
    <location>
        <begin position="65"/>
        <end position="87"/>
    </location>
</feature>
<accession>F7PGN4</accession>
<keyword evidence="5" id="KW-1185">Reference proteome</keyword>
<dbReference type="Proteomes" id="UP000003861">
    <property type="component" value="Unassembled WGS sequence"/>
</dbReference>
<proteinExistence type="predicted"/>
<keyword evidence="1" id="KW-1133">Transmembrane helix</keyword>